<evidence type="ECO:0000313" key="2">
    <source>
        <dbReference type="EMBL" id="SFL17755.1"/>
    </source>
</evidence>
<dbReference type="InterPro" id="IPR005509">
    <property type="entry name" value="AfsA_hotdog_dom"/>
</dbReference>
<dbReference type="InterPro" id="IPR029069">
    <property type="entry name" value="HotDog_dom_sf"/>
</dbReference>
<dbReference type="SUPFAM" id="SSF54637">
    <property type="entry name" value="Thioesterase/thiol ester dehydrase-isomerase"/>
    <property type="match status" value="1"/>
</dbReference>
<proteinExistence type="predicted"/>
<dbReference type="Pfam" id="PF03756">
    <property type="entry name" value="AfsA"/>
    <property type="match status" value="1"/>
</dbReference>
<dbReference type="OrthoDB" id="7838374at2"/>
<gene>
    <name evidence="2" type="ORF">SAMN05192584_11461</name>
</gene>
<sequence>MSVPIDALSVSPGLPELCSPAELGEYTHLRHSVTILIKDWRAAGRDTFVLGVRRPVGRETGGYDSRLLAQVIRQCGLFVAHAAYGVPTGHHTLLHTLNITVEPGLRADEGGEFEAVVTVARKPGSAMRLTMGFHIRRDGADICLADTEFGWISPAAYRRVRGQHTSADWGRWPVPVPVAPRLVGRASPDDVLLADGGGGRWWRLRNAVSNPLLFDHPVDHVPGLVLLEAAQQAAYAAVHPESFELTDVGIRYTRYVEFGEPCWIEAVTRPAVPAGRSAIDVTGHQGGRAVFRARLTGLRA</sequence>
<dbReference type="NCBIfam" id="NF041195">
    <property type="entry name" value="ScbA_BarX_GamBu"/>
    <property type="match status" value="1"/>
</dbReference>
<name>A0A1I4FIH7_9ACTN</name>
<dbReference type="RefSeq" id="WP_093850963.1">
    <property type="nucleotide sequence ID" value="NZ_FOSG01000014.1"/>
</dbReference>
<reference evidence="3" key="1">
    <citation type="submission" date="2016-10" db="EMBL/GenBank/DDBJ databases">
        <authorList>
            <person name="Varghese N."/>
            <person name="Submissions S."/>
        </authorList>
    </citation>
    <scope>NUCLEOTIDE SEQUENCE [LARGE SCALE GENOMIC DNA]</scope>
    <source>
        <strain evidence="3">PL19</strain>
    </source>
</reference>
<feature type="domain" description="A-factor biosynthesis hotdog" evidence="1">
    <location>
        <begin position="182"/>
        <end position="297"/>
    </location>
</feature>
<accession>A0A1I4FIH7</accession>
<dbReference type="Proteomes" id="UP000198928">
    <property type="component" value="Unassembled WGS sequence"/>
</dbReference>
<evidence type="ECO:0000313" key="3">
    <source>
        <dbReference type="Proteomes" id="UP000198928"/>
    </source>
</evidence>
<dbReference type="InterPro" id="IPR047757">
    <property type="entry name" value="AfsA-like"/>
</dbReference>
<protein>
    <submittedName>
        <fullName evidence="2">A-factor biosynthesis hotdog domain-containing protein</fullName>
    </submittedName>
</protein>
<dbReference type="AlphaFoldDB" id="A0A1I4FIH7"/>
<dbReference type="EMBL" id="FOSG01000014">
    <property type="protein sequence ID" value="SFL17755.1"/>
    <property type="molecule type" value="Genomic_DNA"/>
</dbReference>
<evidence type="ECO:0000259" key="1">
    <source>
        <dbReference type="Pfam" id="PF03756"/>
    </source>
</evidence>
<dbReference type="GO" id="GO:0016740">
    <property type="term" value="F:transferase activity"/>
    <property type="evidence" value="ECO:0007669"/>
    <property type="project" value="InterPro"/>
</dbReference>
<organism evidence="2 3">
    <name type="scientific">Streptomyces pini</name>
    <dbReference type="NCBI Taxonomy" id="1520580"/>
    <lineage>
        <taxon>Bacteria</taxon>
        <taxon>Bacillati</taxon>
        <taxon>Actinomycetota</taxon>
        <taxon>Actinomycetes</taxon>
        <taxon>Kitasatosporales</taxon>
        <taxon>Streptomycetaceae</taxon>
        <taxon>Streptomyces</taxon>
    </lineage>
</organism>
<keyword evidence="3" id="KW-1185">Reference proteome</keyword>